<keyword evidence="4" id="KW-1185">Reference proteome</keyword>
<dbReference type="AlphaFoldDB" id="A0A1E5XUA5"/>
<sequence length="159" mass="17525">MPAALTITHPSDNAVTVSRSFDAPADLVFASHSQPQLVQRWQLGPPGWSMPICEIDLRVGGTYRYIWRSDADASEFGFTGRYREIVVPSRIVHTEGMIGTPGEAVVTTTFEERGGRTTLTLTMSFDSQEVRDQVLLTGMTDGMAQSYDRLDALLAERVA</sequence>
<dbReference type="SUPFAM" id="SSF55961">
    <property type="entry name" value="Bet v1-like"/>
    <property type="match status" value="1"/>
</dbReference>
<comment type="similarity">
    <text evidence="1">Belongs to the AHA1 family.</text>
</comment>
<proteinExistence type="inferred from homology"/>
<accession>A0A1E5XUA5</accession>
<reference evidence="3 4" key="1">
    <citation type="journal article" date="2015" name="Genome Announc.">
        <title>Genome Assemblies of Three Soil-Associated Devosia species: D. insulae, D. limi, and D. soli.</title>
        <authorList>
            <person name="Hassan Y.I."/>
            <person name="Lepp D."/>
            <person name="Zhou T."/>
        </authorList>
    </citation>
    <scope>NUCLEOTIDE SEQUENCE [LARGE SCALE GENOMIC DNA]</scope>
    <source>
        <strain evidence="3 4">DS-56</strain>
    </source>
</reference>
<dbReference type="Proteomes" id="UP000095463">
    <property type="component" value="Unassembled WGS sequence"/>
</dbReference>
<evidence type="ECO:0000256" key="1">
    <source>
        <dbReference type="ARBA" id="ARBA00006817"/>
    </source>
</evidence>
<dbReference type="Gene3D" id="3.30.530.20">
    <property type="match status" value="1"/>
</dbReference>
<dbReference type="OrthoDB" id="9805228at2"/>
<comment type="caution">
    <text evidence="3">The sequence shown here is derived from an EMBL/GenBank/DDBJ whole genome shotgun (WGS) entry which is preliminary data.</text>
</comment>
<protein>
    <recommendedName>
        <fullName evidence="2">Activator of Hsp90 ATPase homologue 1/2-like C-terminal domain-containing protein</fullName>
    </recommendedName>
</protein>
<evidence type="ECO:0000259" key="2">
    <source>
        <dbReference type="Pfam" id="PF08327"/>
    </source>
</evidence>
<evidence type="ECO:0000313" key="3">
    <source>
        <dbReference type="EMBL" id="OEO32166.1"/>
    </source>
</evidence>
<dbReference type="CDD" id="cd07826">
    <property type="entry name" value="SRPBCC_CalC_Aha1-like_9"/>
    <property type="match status" value="1"/>
</dbReference>
<dbReference type="InterPro" id="IPR023393">
    <property type="entry name" value="START-like_dom_sf"/>
</dbReference>
<name>A0A1E5XUA5_9HYPH</name>
<feature type="domain" description="Activator of Hsp90 ATPase homologue 1/2-like C-terminal" evidence="2">
    <location>
        <begin position="22"/>
        <end position="154"/>
    </location>
</feature>
<dbReference type="EMBL" id="LAJE02000086">
    <property type="protein sequence ID" value="OEO32166.1"/>
    <property type="molecule type" value="Genomic_DNA"/>
</dbReference>
<organism evidence="3 4">
    <name type="scientific">Devosia insulae DS-56</name>
    <dbReference type="NCBI Taxonomy" id="1116389"/>
    <lineage>
        <taxon>Bacteria</taxon>
        <taxon>Pseudomonadati</taxon>
        <taxon>Pseudomonadota</taxon>
        <taxon>Alphaproteobacteria</taxon>
        <taxon>Hyphomicrobiales</taxon>
        <taxon>Devosiaceae</taxon>
        <taxon>Devosia</taxon>
    </lineage>
</organism>
<gene>
    <name evidence="3" type="ORF">VW23_012855</name>
</gene>
<dbReference type="Pfam" id="PF08327">
    <property type="entry name" value="AHSA1"/>
    <property type="match status" value="1"/>
</dbReference>
<dbReference type="RefSeq" id="WP_069908661.1">
    <property type="nucleotide sequence ID" value="NZ_LAJE02000086.1"/>
</dbReference>
<dbReference type="InterPro" id="IPR013538">
    <property type="entry name" value="ASHA1/2-like_C"/>
</dbReference>
<evidence type="ECO:0000313" key="4">
    <source>
        <dbReference type="Proteomes" id="UP000095463"/>
    </source>
</evidence>